<name>A0AAX1J6E0_9MYCO</name>
<reference evidence="1 3" key="1">
    <citation type="journal article" date="2019" name="Emerg. Microbes Infect.">
        <title>Comprehensive subspecies identification of 175 nontuberculous mycobacteria species based on 7547 genomic profiles.</title>
        <authorList>
            <person name="Matsumoto Y."/>
            <person name="Kinjo T."/>
            <person name="Motooka D."/>
            <person name="Nabeya D."/>
            <person name="Jung N."/>
            <person name="Uechi K."/>
            <person name="Horii T."/>
            <person name="Iida T."/>
            <person name="Fujita J."/>
            <person name="Nakamura S."/>
        </authorList>
    </citation>
    <scope>NUCLEOTIDE SEQUENCE [LARGE SCALE GENOMIC DNA]</scope>
    <source>
        <strain evidence="1 3">JCM 13573</strain>
    </source>
</reference>
<reference evidence="1" key="2">
    <citation type="submission" date="2020-02" db="EMBL/GenBank/DDBJ databases">
        <authorList>
            <person name="Matsumoto Y."/>
            <person name="Kinjo T."/>
            <person name="Motooka D."/>
            <person name="Nabeya D."/>
            <person name="Jung N."/>
            <person name="Uechi K."/>
            <person name="Horii T."/>
            <person name="Iida T."/>
            <person name="Fujita J."/>
            <person name="Nakamura S."/>
        </authorList>
    </citation>
    <scope>NUCLEOTIDE SEQUENCE</scope>
    <source>
        <strain evidence="1">JCM 13573</strain>
    </source>
</reference>
<protein>
    <submittedName>
        <fullName evidence="2">Uncharacterized protein</fullName>
    </submittedName>
</protein>
<dbReference type="Proteomes" id="UP000465306">
    <property type="component" value="Unassembled WGS sequence"/>
</dbReference>
<dbReference type="KEGG" id="mku:I2456_15985"/>
<accession>A0AAX1J6E0</accession>
<evidence type="ECO:0000313" key="2">
    <source>
        <dbReference type="EMBL" id="QPI36070.1"/>
    </source>
</evidence>
<dbReference type="EMBL" id="CP065047">
    <property type="protein sequence ID" value="QPI36070.1"/>
    <property type="molecule type" value="Genomic_DNA"/>
</dbReference>
<evidence type="ECO:0000313" key="3">
    <source>
        <dbReference type="Proteomes" id="UP000465306"/>
    </source>
</evidence>
<dbReference type="RefSeq" id="WP_139823197.1">
    <property type="nucleotide sequence ID" value="NZ_BLKU01000005.1"/>
</dbReference>
<keyword evidence="3" id="KW-1185">Reference proteome</keyword>
<gene>
    <name evidence="2" type="ORF">I2456_15985</name>
    <name evidence="1" type="ORF">MKUB_55750</name>
</gene>
<sequence length="162" mass="18238">MATTMSRYASRERAAEAFALRAQRLSWREVCDRLGYRSVGAAQTAVARHVERNRRNEATATTIEAHKYAIETRTRAMTQRFVAAYRAGDDDTLVMLNREITRNEVELAKIGGLYEPERVDVTVTADPSALIAQTRERLLAVLAEREQHQLPATPIIEAEVVP</sequence>
<evidence type="ECO:0000313" key="4">
    <source>
        <dbReference type="Proteomes" id="UP000663583"/>
    </source>
</evidence>
<dbReference type="Proteomes" id="UP000663583">
    <property type="component" value="Chromosome"/>
</dbReference>
<organism evidence="2 4">
    <name type="scientific">Mycobacterium kubicae</name>
    <dbReference type="NCBI Taxonomy" id="120959"/>
    <lineage>
        <taxon>Bacteria</taxon>
        <taxon>Bacillati</taxon>
        <taxon>Actinomycetota</taxon>
        <taxon>Actinomycetes</taxon>
        <taxon>Mycobacteriales</taxon>
        <taxon>Mycobacteriaceae</taxon>
        <taxon>Mycobacterium</taxon>
        <taxon>Mycobacterium simiae complex</taxon>
    </lineage>
</organism>
<reference evidence="2" key="3">
    <citation type="submission" date="2020-11" db="EMBL/GenBank/DDBJ databases">
        <title>Intraspecies plasmid and genomic variation of Mycobacterium kubicae revealed by the complete genome sequences of two clinical isolates.</title>
        <authorList>
            <person name="Hendrix J.R."/>
            <person name="Epperson L.E."/>
            <person name="Honda J.R."/>
            <person name="Strong M."/>
        </authorList>
    </citation>
    <scope>NUCLEOTIDE SEQUENCE</scope>
    <source>
        <strain evidence="2">JCM 13573</strain>
    </source>
</reference>
<dbReference type="AlphaFoldDB" id="A0AAX1J6E0"/>
<proteinExistence type="predicted"/>
<evidence type="ECO:0000313" key="1">
    <source>
        <dbReference type="EMBL" id="GFG68085.1"/>
    </source>
</evidence>
<dbReference type="EMBL" id="BLKU01000005">
    <property type="protein sequence ID" value="GFG68085.1"/>
    <property type="molecule type" value="Genomic_DNA"/>
</dbReference>